<proteinExistence type="predicted"/>
<evidence type="ECO:0000256" key="1">
    <source>
        <dbReference type="SAM" id="MobiDB-lite"/>
    </source>
</evidence>
<reference evidence="2 3" key="1">
    <citation type="journal article" date="2018" name="Front. Plant Sci.">
        <title>Red Clover (Trifolium pratense) and Zigzag Clover (T. medium) - A Picture of Genomic Similarities and Differences.</title>
        <authorList>
            <person name="Dluhosova J."/>
            <person name="Istvanek J."/>
            <person name="Nedelnik J."/>
            <person name="Repkova J."/>
        </authorList>
    </citation>
    <scope>NUCLEOTIDE SEQUENCE [LARGE SCALE GENOMIC DNA]</scope>
    <source>
        <strain evidence="3">cv. 10/8</strain>
        <tissue evidence="2">Leaf</tissue>
    </source>
</reference>
<feature type="compositionally biased region" description="Low complexity" evidence="1">
    <location>
        <begin position="72"/>
        <end position="84"/>
    </location>
</feature>
<comment type="caution">
    <text evidence="2">The sequence shown here is derived from an EMBL/GenBank/DDBJ whole genome shotgun (WGS) entry which is preliminary data.</text>
</comment>
<name>A0A392MI98_9FABA</name>
<feature type="non-terminal residue" evidence="2">
    <location>
        <position position="90"/>
    </location>
</feature>
<feature type="region of interest" description="Disordered" evidence="1">
    <location>
        <begin position="69"/>
        <end position="90"/>
    </location>
</feature>
<protein>
    <submittedName>
        <fullName evidence="2">Uncharacterized protein</fullName>
    </submittedName>
</protein>
<accession>A0A392MI98</accession>
<dbReference type="AlphaFoldDB" id="A0A392MI98"/>
<evidence type="ECO:0000313" key="3">
    <source>
        <dbReference type="Proteomes" id="UP000265520"/>
    </source>
</evidence>
<keyword evidence="3" id="KW-1185">Reference proteome</keyword>
<sequence>MNFWVNIGTMMMEGPKGDRRLKVEEGATAMGGGRVCGGGGRKYEAVEETASALVCAAVPKSVLENILQAPLRSRSSSADNSTSDVKNGQG</sequence>
<organism evidence="2 3">
    <name type="scientific">Trifolium medium</name>
    <dbReference type="NCBI Taxonomy" id="97028"/>
    <lineage>
        <taxon>Eukaryota</taxon>
        <taxon>Viridiplantae</taxon>
        <taxon>Streptophyta</taxon>
        <taxon>Embryophyta</taxon>
        <taxon>Tracheophyta</taxon>
        <taxon>Spermatophyta</taxon>
        <taxon>Magnoliopsida</taxon>
        <taxon>eudicotyledons</taxon>
        <taxon>Gunneridae</taxon>
        <taxon>Pentapetalae</taxon>
        <taxon>rosids</taxon>
        <taxon>fabids</taxon>
        <taxon>Fabales</taxon>
        <taxon>Fabaceae</taxon>
        <taxon>Papilionoideae</taxon>
        <taxon>50 kb inversion clade</taxon>
        <taxon>NPAAA clade</taxon>
        <taxon>Hologalegina</taxon>
        <taxon>IRL clade</taxon>
        <taxon>Trifolieae</taxon>
        <taxon>Trifolium</taxon>
    </lineage>
</organism>
<dbReference type="Proteomes" id="UP000265520">
    <property type="component" value="Unassembled WGS sequence"/>
</dbReference>
<dbReference type="EMBL" id="LXQA010011789">
    <property type="protein sequence ID" value="MCH87230.1"/>
    <property type="molecule type" value="Genomic_DNA"/>
</dbReference>
<gene>
    <name evidence="2" type="ORF">A2U01_0008096</name>
</gene>
<evidence type="ECO:0000313" key="2">
    <source>
        <dbReference type="EMBL" id="MCH87230.1"/>
    </source>
</evidence>